<keyword evidence="3" id="KW-1185">Reference proteome</keyword>
<dbReference type="RefSeq" id="WP_269414703.1">
    <property type="nucleotide sequence ID" value="NZ_JAPWGL010000002.1"/>
</dbReference>
<accession>A0ABT4KVX4</accession>
<proteinExistence type="predicted"/>
<protein>
    <submittedName>
        <fullName evidence="2">HEPN domain-containing protein</fullName>
    </submittedName>
</protein>
<dbReference type="InterPro" id="IPR058684">
    <property type="entry name" value="YopA_M"/>
</dbReference>
<dbReference type="EMBL" id="JAPWGL010000002">
    <property type="protein sequence ID" value="MCZ4222901.1"/>
    <property type="molecule type" value="Genomic_DNA"/>
</dbReference>
<gene>
    <name evidence="2" type="ORF">O0931_06280</name>
</gene>
<evidence type="ECO:0000313" key="3">
    <source>
        <dbReference type="Proteomes" id="UP001144341"/>
    </source>
</evidence>
<organism evidence="2 3">
    <name type="scientific">Pedobacter rhodius</name>
    <dbReference type="NCBI Taxonomy" id="3004098"/>
    <lineage>
        <taxon>Bacteria</taxon>
        <taxon>Pseudomonadati</taxon>
        <taxon>Bacteroidota</taxon>
        <taxon>Sphingobacteriia</taxon>
        <taxon>Sphingobacteriales</taxon>
        <taxon>Sphingobacteriaceae</taxon>
        <taxon>Pedobacter</taxon>
    </lineage>
</organism>
<comment type="caution">
    <text evidence="2">The sequence shown here is derived from an EMBL/GenBank/DDBJ whole genome shotgun (WGS) entry which is preliminary data.</text>
</comment>
<reference evidence="2" key="1">
    <citation type="submission" date="2022-12" db="EMBL/GenBank/DDBJ databases">
        <title>Genome sequence of SJ11.</title>
        <authorList>
            <person name="Woo H."/>
        </authorList>
    </citation>
    <scope>NUCLEOTIDE SEQUENCE</scope>
    <source>
        <strain evidence="2">SJ11</strain>
    </source>
</reference>
<dbReference type="Pfam" id="PF26308">
    <property type="entry name" value="YopA_M"/>
    <property type="match status" value="1"/>
</dbReference>
<evidence type="ECO:0000313" key="2">
    <source>
        <dbReference type="EMBL" id="MCZ4222901.1"/>
    </source>
</evidence>
<dbReference type="Proteomes" id="UP001144341">
    <property type="component" value="Unassembled WGS sequence"/>
</dbReference>
<feature type="domain" description="YopA central" evidence="1">
    <location>
        <begin position="119"/>
        <end position="251"/>
    </location>
</feature>
<sequence length="612" mass="70249">MNQSLQNLLKNVPVRLATPVDMNNPNDTIEIHSGEFRLKNDQHEFKVNGRIYFRWLPSMKVIFKATFIDQPTDDILLLEKFEVIVDGKETGKVRVTDLDLTGTPTCGGDGRHFIWGDSTISVSEVSFSIPNMREYLGSSVKETPTALNVQKARLTLDDKPYKITIDQLSGYKKKLKSLEENGGYLLTYAGKIEKEKGAITLSELHKWQDRFHHFLYFLNGRRVAPMFFSGMHNDEKIWTDYGGYTVDMHKFVPCWSDIFVMDDLSQLWKSYNKLWKEDLDKDFLITAIHWYVEANMNAGMVEGSIILIQTALELLYNWLIIENEKVIIGGDAEGMSAANKIRLLIHQFKIPSAIPEAFKELAKIKDVEDGPEAFVKIRNALVHGQKIKRNELKKISLHAKYEALQLGIWYVELGLLYVLGYKGKYNNRTDGNNWKNTGVLVPWVNDQIFKVGKPKDFGNDELESFLELLIRQNKVKNPTIAKLKSCKTLAIGYSWELPVSIGAIKKKTESDFGVKKADLPALAKEYEWEIGYFYTEPDFEGRKFSSAIMDRLLKDYNGKLMATTEIKEGNRMITSLESRLFKRMGKTWKSEINGNDLQLFLRGEVRKLSIDD</sequence>
<evidence type="ECO:0000259" key="1">
    <source>
        <dbReference type="Pfam" id="PF26308"/>
    </source>
</evidence>
<name>A0ABT4KVX4_9SPHI</name>